<dbReference type="Proteomes" id="UP001591681">
    <property type="component" value="Unassembled WGS sequence"/>
</dbReference>
<feature type="transmembrane region" description="Helical" evidence="5">
    <location>
        <begin position="190"/>
        <end position="214"/>
    </location>
</feature>
<proteinExistence type="predicted"/>
<evidence type="ECO:0000256" key="5">
    <source>
        <dbReference type="SAM" id="Phobius"/>
    </source>
</evidence>
<comment type="subcellular location">
    <subcellularLocation>
        <location evidence="1">Membrane</location>
    </subcellularLocation>
</comment>
<reference evidence="8 9" key="1">
    <citation type="submission" date="2024-09" db="EMBL/GenBank/DDBJ databases">
        <title>A chromosome-level genome assembly of Gray's grenadier anchovy, Coilia grayii.</title>
        <authorList>
            <person name="Fu Z."/>
        </authorList>
    </citation>
    <scope>NUCLEOTIDE SEQUENCE [LARGE SCALE GENOMIC DNA]</scope>
    <source>
        <strain evidence="8">G4</strain>
        <tissue evidence="8">Muscle</tissue>
    </source>
</reference>
<keyword evidence="2 5" id="KW-0812">Transmembrane</keyword>
<evidence type="ECO:0000256" key="3">
    <source>
        <dbReference type="ARBA" id="ARBA00023136"/>
    </source>
</evidence>
<dbReference type="SMART" id="SM00409">
    <property type="entry name" value="IG"/>
    <property type="match status" value="1"/>
</dbReference>
<dbReference type="AlphaFoldDB" id="A0ABD1JIM9"/>
<accession>A0ABD1JIM9</accession>
<evidence type="ECO:0000256" key="6">
    <source>
        <dbReference type="SAM" id="SignalP"/>
    </source>
</evidence>
<dbReference type="PANTHER" id="PTHR11860">
    <property type="entry name" value="POLYMERIC-IMMUNOGLOBULIN RECEPTOR"/>
    <property type="match status" value="1"/>
</dbReference>
<protein>
    <recommendedName>
        <fullName evidence="7">Immunoglobulin domain-containing protein</fullName>
    </recommendedName>
</protein>
<name>A0ABD1JIM9_9TELE</name>
<dbReference type="InterPro" id="IPR013106">
    <property type="entry name" value="Ig_V-set"/>
</dbReference>
<dbReference type="SUPFAM" id="SSF48726">
    <property type="entry name" value="Immunoglobulin"/>
    <property type="match status" value="1"/>
</dbReference>
<organism evidence="8 9">
    <name type="scientific">Coilia grayii</name>
    <name type="common">Gray's grenadier anchovy</name>
    <dbReference type="NCBI Taxonomy" id="363190"/>
    <lineage>
        <taxon>Eukaryota</taxon>
        <taxon>Metazoa</taxon>
        <taxon>Chordata</taxon>
        <taxon>Craniata</taxon>
        <taxon>Vertebrata</taxon>
        <taxon>Euteleostomi</taxon>
        <taxon>Actinopterygii</taxon>
        <taxon>Neopterygii</taxon>
        <taxon>Teleostei</taxon>
        <taxon>Clupei</taxon>
        <taxon>Clupeiformes</taxon>
        <taxon>Clupeoidei</taxon>
        <taxon>Engraulidae</taxon>
        <taxon>Coilinae</taxon>
        <taxon>Coilia</taxon>
    </lineage>
</organism>
<evidence type="ECO:0000256" key="2">
    <source>
        <dbReference type="ARBA" id="ARBA00022692"/>
    </source>
</evidence>
<keyword evidence="6" id="KW-0732">Signal</keyword>
<evidence type="ECO:0000313" key="9">
    <source>
        <dbReference type="Proteomes" id="UP001591681"/>
    </source>
</evidence>
<dbReference type="InterPro" id="IPR013783">
    <property type="entry name" value="Ig-like_fold"/>
</dbReference>
<feature type="signal peptide" evidence="6">
    <location>
        <begin position="1"/>
        <end position="24"/>
    </location>
</feature>
<dbReference type="GO" id="GO:0016020">
    <property type="term" value="C:membrane"/>
    <property type="evidence" value="ECO:0007669"/>
    <property type="project" value="UniProtKB-SubCell"/>
</dbReference>
<evidence type="ECO:0000256" key="4">
    <source>
        <dbReference type="SAM" id="MobiDB-lite"/>
    </source>
</evidence>
<evidence type="ECO:0000259" key="7">
    <source>
        <dbReference type="SMART" id="SM00409"/>
    </source>
</evidence>
<dbReference type="InterPro" id="IPR003599">
    <property type="entry name" value="Ig_sub"/>
</dbReference>
<comment type="caution">
    <text evidence="8">The sequence shown here is derived from an EMBL/GenBank/DDBJ whole genome shotgun (WGS) entry which is preliminary data.</text>
</comment>
<dbReference type="InterPro" id="IPR036179">
    <property type="entry name" value="Ig-like_dom_sf"/>
</dbReference>
<dbReference type="Gene3D" id="2.60.40.10">
    <property type="entry name" value="Immunoglobulins"/>
    <property type="match status" value="1"/>
</dbReference>
<feature type="chain" id="PRO_5044822709" description="Immunoglobulin domain-containing protein" evidence="6">
    <location>
        <begin position="25"/>
        <end position="239"/>
    </location>
</feature>
<dbReference type="PANTHER" id="PTHR11860:SF87">
    <property type="entry name" value="CMRF35-LIKE MOLECULE 8"/>
    <property type="match status" value="1"/>
</dbReference>
<gene>
    <name evidence="8" type="ORF">ACEWY4_017279</name>
</gene>
<dbReference type="CDD" id="cd05716">
    <property type="entry name" value="IgV_pIgR_like"/>
    <property type="match status" value="1"/>
</dbReference>
<feature type="domain" description="Immunoglobulin" evidence="7">
    <location>
        <begin position="24"/>
        <end position="121"/>
    </location>
</feature>
<keyword evidence="9" id="KW-1185">Reference proteome</keyword>
<dbReference type="EMBL" id="JBHFQA010000015">
    <property type="protein sequence ID" value="KAL2086220.1"/>
    <property type="molecule type" value="Genomic_DNA"/>
</dbReference>
<feature type="region of interest" description="Disordered" evidence="4">
    <location>
        <begin position="159"/>
        <end position="180"/>
    </location>
</feature>
<dbReference type="InterPro" id="IPR050671">
    <property type="entry name" value="CD300_family_receptors"/>
</dbReference>
<sequence length="239" mass="25733">MTPKLYVAVFLLGVLWIVPGGVSPIEVTGVSGGSISIPCEYDVKYRGFKKYFCRGNPVGCEDLISTKDQDTEGRYSLFDDGEGQLLVRIKQLSAVDEGWYQCAVHIPYAWDKYTDVYITVTDGLSPSPAALEPVTPETAALYYEGPGTNSTTEQLMSPFNSTTPEEGKAKNATTPNREPVGHYTDKYHGVLLGIVGLIVVMIVAIILLGIVLCVKRAKSGDSDTSHIIPSSTPTAPVGP</sequence>
<keyword evidence="3 5" id="KW-0472">Membrane</keyword>
<feature type="region of interest" description="Disordered" evidence="4">
    <location>
        <begin position="220"/>
        <end position="239"/>
    </location>
</feature>
<evidence type="ECO:0000256" key="1">
    <source>
        <dbReference type="ARBA" id="ARBA00004370"/>
    </source>
</evidence>
<evidence type="ECO:0000313" key="8">
    <source>
        <dbReference type="EMBL" id="KAL2086220.1"/>
    </source>
</evidence>
<dbReference type="Pfam" id="PF07686">
    <property type="entry name" value="V-set"/>
    <property type="match status" value="1"/>
</dbReference>
<feature type="compositionally biased region" description="Polar residues" evidence="4">
    <location>
        <begin position="225"/>
        <end position="239"/>
    </location>
</feature>
<keyword evidence="5" id="KW-1133">Transmembrane helix</keyword>